<accession>A0A915I2U3</accession>
<reference evidence="2" key="1">
    <citation type="submission" date="2022-11" db="UniProtKB">
        <authorList>
            <consortium name="WormBaseParasite"/>
        </authorList>
    </citation>
    <scope>IDENTIFICATION</scope>
</reference>
<keyword evidence="1" id="KW-1185">Reference proteome</keyword>
<evidence type="ECO:0000313" key="1">
    <source>
        <dbReference type="Proteomes" id="UP000887565"/>
    </source>
</evidence>
<evidence type="ECO:0000313" key="2">
    <source>
        <dbReference type="WBParaSite" id="nRc.2.0.1.t08041-RA"/>
    </source>
</evidence>
<organism evidence="1 2">
    <name type="scientific">Romanomermis culicivorax</name>
    <name type="common">Nematode worm</name>
    <dbReference type="NCBI Taxonomy" id="13658"/>
    <lineage>
        <taxon>Eukaryota</taxon>
        <taxon>Metazoa</taxon>
        <taxon>Ecdysozoa</taxon>
        <taxon>Nematoda</taxon>
        <taxon>Enoplea</taxon>
        <taxon>Dorylaimia</taxon>
        <taxon>Mermithida</taxon>
        <taxon>Mermithoidea</taxon>
        <taxon>Mermithidae</taxon>
        <taxon>Romanomermis</taxon>
    </lineage>
</organism>
<name>A0A915I2U3_ROMCU</name>
<dbReference type="AlphaFoldDB" id="A0A915I2U3"/>
<proteinExistence type="predicted"/>
<protein>
    <submittedName>
        <fullName evidence="2">Secreted protein</fullName>
    </submittedName>
</protein>
<dbReference type="WBParaSite" id="nRc.2.0.1.t08041-RA">
    <property type="protein sequence ID" value="nRc.2.0.1.t08041-RA"/>
    <property type="gene ID" value="nRc.2.0.1.g08041"/>
</dbReference>
<sequence>MSCVRPLASLVLTWRASGHHARCCPLREPSDFENFVTSDYGGDFRKLIFSTSLDQVKAKCVALKNP</sequence>
<dbReference type="Proteomes" id="UP000887565">
    <property type="component" value="Unplaced"/>
</dbReference>